<comment type="caution">
    <text evidence="1">The sequence shown here is derived from an EMBL/GenBank/DDBJ whole genome shotgun (WGS) entry which is preliminary data.</text>
</comment>
<sequence>MKTNCGLEKSCVRKDACCWKCKRNPNRRKDTVAFTLDFYMSEEELMRDGRGFP</sequence>
<reference evidence="1" key="1">
    <citation type="journal article" date="2014" name="Front. Microbiol.">
        <title>High frequency of phylogenetically diverse reductive dehalogenase-homologous genes in deep subseafloor sedimentary metagenomes.</title>
        <authorList>
            <person name="Kawai M."/>
            <person name="Futagami T."/>
            <person name="Toyoda A."/>
            <person name="Takaki Y."/>
            <person name="Nishi S."/>
            <person name="Hori S."/>
            <person name="Arai W."/>
            <person name="Tsubouchi T."/>
            <person name="Morono Y."/>
            <person name="Uchiyama I."/>
            <person name="Ito T."/>
            <person name="Fujiyama A."/>
            <person name="Inagaki F."/>
            <person name="Takami H."/>
        </authorList>
    </citation>
    <scope>NUCLEOTIDE SEQUENCE</scope>
    <source>
        <strain evidence="1">Expedition CK06-06</strain>
    </source>
</reference>
<evidence type="ECO:0000313" key="1">
    <source>
        <dbReference type="EMBL" id="GAG30328.1"/>
    </source>
</evidence>
<dbReference type="EMBL" id="BARS01047862">
    <property type="protein sequence ID" value="GAG30328.1"/>
    <property type="molecule type" value="Genomic_DNA"/>
</dbReference>
<accession>X0X0Z2</accession>
<protein>
    <submittedName>
        <fullName evidence="1">Uncharacterized protein</fullName>
    </submittedName>
</protein>
<proteinExistence type="predicted"/>
<gene>
    <name evidence="1" type="ORF">S01H1_71831</name>
</gene>
<dbReference type="AlphaFoldDB" id="X0X0Z2"/>
<name>X0X0Z2_9ZZZZ</name>
<organism evidence="1">
    <name type="scientific">marine sediment metagenome</name>
    <dbReference type="NCBI Taxonomy" id="412755"/>
    <lineage>
        <taxon>unclassified sequences</taxon>
        <taxon>metagenomes</taxon>
        <taxon>ecological metagenomes</taxon>
    </lineage>
</organism>